<accession>A0A543A9F7</accession>
<protein>
    <submittedName>
        <fullName evidence="4">Uncharacterized protein DUF4126</fullName>
    </submittedName>
</protein>
<feature type="transmembrane region" description="Helical" evidence="2">
    <location>
        <begin position="158"/>
        <end position="179"/>
    </location>
</feature>
<gene>
    <name evidence="4" type="ORF">FB381_3146</name>
</gene>
<dbReference type="Proteomes" id="UP000320209">
    <property type="component" value="Unassembled WGS sequence"/>
</dbReference>
<evidence type="ECO:0000313" key="4">
    <source>
        <dbReference type="EMBL" id="TQL69242.1"/>
    </source>
</evidence>
<keyword evidence="2" id="KW-1133">Transmembrane helix</keyword>
<keyword evidence="2" id="KW-0472">Membrane</keyword>
<feature type="transmembrane region" description="Helical" evidence="2">
    <location>
        <begin position="43"/>
        <end position="63"/>
    </location>
</feature>
<proteinExistence type="predicted"/>
<name>A0A543A9F7_9ACTN</name>
<evidence type="ECO:0000313" key="5">
    <source>
        <dbReference type="Proteomes" id="UP000320209"/>
    </source>
</evidence>
<keyword evidence="5" id="KW-1185">Reference proteome</keyword>
<evidence type="ECO:0000256" key="1">
    <source>
        <dbReference type="SAM" id="MobiDB-lite"/>
    </source>
</evidence>
<reference evidence="4 5" key="1">
    <citation type="submission" date="2019-06" db="EMBL/GenBank/DDBJ databases">
        <title>Sequencing the genomes of 1000 actinobacteria strains.</title>
        <authorList>
            <person name="Klenk H.-P."/>
        </authorList>
    </citation>
    <scope>NUCLEOTIDE SEQUENCE [LARGE SCALE GENOMIC DNA]</scope>
    <source>
        <strain evidence="4 5">DSM 25218</strain>
    </source>
</reference>
<organism evidence="4 5">
    <name type="scientific">Nocardioides albertanoniae</name>
    <dbReference type="NCBI Taxonomy" id="1175486"/>
    <lineage>
        <taxon>Bacteria</taxon>
        <taxon>Bacillati</taxon>
        <taxon>Actinomycetota</taxon>
        <taxon>Actinomycetes</taxon>
        <taxon>Propionibacteriales</taxon>
        <taxon>Nocardioidaceae</taxon>
        <taxon>Nocardioides</taxon>
    </lineage>
</organism>
<evidence type="ECO:0000259" key="3">
    <source>
        <dbReference type="Pfam" id="PF13548"/>
    </source>
</evidence>
<dbReference type="InterPro" id="IPR025196">
    <property type="entry name" value="DUF4126"/>
</dbReference>
<feature type="transmembrane region" description="Helical" evidence="2">
    <location>
        <begin position="12"/>
        <end position="31"/>
    </location>
</feature>
<evidence type="ECO:0000256" key="2">
    <source>
        <dbReference type="SAM" id="Phobius"/>
    </source>
</evidence>
<dbReference type="EMBL" id="VFOV01000001">
    <property type="protein sequence ID" value="TQL69242.1"/>
    <property type="molecule type" value="Genomic_DNA"/>
</dbReference>
<feature type="domain" description="DUF4126" evidence="3">
    <location>
        <begin position="7"/>
        <end position="175"/>
    </location>
</feature>
<dbReference type="Pfam" id="PF13548">
    <property type="entry name" value="DUF4126"/>
    <property type="match status" value="1"/>
</dbReference>
<keyword evidence="2" id="KW-0812">Transmembrane</keyword>
<dbReference type="AlphaFoldDB" id="A0A543A9F7"/>
<comment type="caution">
    <text evidence="4">The sequence shown here is derived from an EMBL/GenBank/DDBJ whole genome shotgun (WGS) entry which is preliminary data.</text>
</comment>
<sequence length="216" mass="22379">MSHMESLALTFSSGWASGINAYLVVLVLGVVQRTTGAESIPDVLGTWPVLIGAGLLYAVEFVADKVPYIDSTWDSISTVIRPTIGAVIGVLLAGEADSLDEAVGGVVGGTSALMSHLVKASERLAVNSSPEPVSNSVVSVVEDAVVLGVVWFATEHPLAAAAVAGVLLVAGLVLVYLLVRAVRGGWRKLTRRGRRGGPPGPEGPRSDDSTQPYPAR</sequence>
<feature type="region of interest" description="Disordered" evidence="1">
    <location>
        <begin position="190"/>
        <end position="216"/>
    </location>
</feature>